<dbReference type="Pfam" id="PF07715">
    <property type="entry name" value="Plug"/>
    <property type="match status" value="1"/>
</dbReference>
<evidence type="ECO:0000259" key="12">
    <source>
        <dbReference type="Pfam" id="PF07715"/>
    </source>
</evidence>
<protein>
    <submittedName>
        <fullName evidence="13">Outer membrane receptor for ferrienterochelin and colicins</fullName>
    </submittedName>
</protein>
<dbReference type="KEGG" id="poc:NCTC13071_02757"/>
<dbReference type="GO" id="GO:0015344">
    <property type="term" value="F:siderophore uptake transmembrane transporter activity"/>
    <property type="evidence" value="ECO:0007669"/>
    <property type="project" value="TreeGrafter"/>
</dbReference>
<dbReference type="Proteomes" id="UP000274578">
    <property type="component" value="Chromosome 1"/>
</dbReference>
<keyword evidence="8 13" id="KW-0675">Receptor</keyword>
<dbReference type="InterPro" id="IPR037066">
    <property type="entry name" value="Plug_dom_sf"/>
</dbReference>
<feature type="domain" description="TonB-dependent receptor-like beta-barrel" evidence="11">
    <location>
        <begin position="345"/>
        <end position="765"/>
    </location>
</feature>
<keyword evidence="4" id="KW-0812">Transmembrane</keyword>
<keyword evidence="6 10" id="KW-0798">TonB box</keyword>
<dbReference type="Gene3D" id="2.40.170.20">
    <property type="entry name" value="TonB-dependent receptor, beta-barrel domain"/>
    <property type="match status" value="1"/>
</dbReference>
<dbReference type="InterPro" id="IPR008969">
    <property type="entry name" value="CarboxyPept-like_regulatory"/>
</dbReference>
<keyword evidence="2" id="KW-0813">Transport</keyword>
<name>A0A3S4T4B3_9BACT</name>
<dbReference type="InterPro" id="IPR012910">
    <property type="entry name" value="Plug_dom"/>
</dbReference>
<dbReference type="Gene3D" id="2.170.130.10">
    <property type="entry name" value="TonB-dependent receptor, plug domain"/>
    <property type="match status" value="1"/>
</dbReference>
<evidence type="ECO:0000256" key="2">
    <source>
        <dbReference type="ARBA" id="ARBA00022448"/>
    </source>
</evidence>
<dbReference type="InterPro" id="IPR039426">
    <property type="entry name" value="TonB-dep_rcpt-like"/>
</dbReference>
<sequence length="929" mass="105368">MRVIAPILCRRMRVFVLFMVLVLCPCVQFLRASTTEESVSLTITDREGQALPFASVIVESAGLTYTADAQGQLRLKSTLFTGKGTRLTVSYLGKATRSLTITQEAVAKNKKINIALDDNNLYLKGVQVNATRTPRHSNSSMLIQRNTIDNIQAYSMADIVQSLPGKAILNTDMHNASFLTLRSALQGDLQNPLDAYSRNKLNDYVRNAAFGIAYVVDGTPISNNTNMQLDSYGKWGGVKMFNRRFNTDNNENVGSGNDLRLIPASSIESVEVISGVAPVKYGDLSSGAVIINRRAGLTPFYGSVKVQYDIFNASLGKGFSLGERWGLLNLNVDYMHSTRDRRDRLKTNANIAFNATWTHTLSRALGWKNTISADFSKNIDGLKSDPDATLNRTRTDRQNLRLAFRGALSPQENAFIDGIDYNFSLSLSHQYDMHEEFIANNRLNLITDAYTNGLHETDVAPPYYNALLEIDGKPLALSGNIEARRTLKWGQSTHTLSLGFFARHESNHGRGKIFNAETPFYDGGQGGRGDRSYKYRNRIQLNQSGLYVQDKFMLSTAHGTLSTTAGVRLEFQNRRFAASPRINTMWAFDNGLSFNAAYGISYKIPATAYLYPENVYFDRLVYSNYSNNAKERLFLYKTKVVDPTNPNLRSPYTHSFELGTTYAKSNFNTSLTGYLKIDQRGISSEAVLDTMWVQRYETVSQQPNQCPIYAPKGAPELIIDYYYTPRNQLYSRNAGLEWIGGLRNIKPIGLDVNFSMVYNYSFYYQKGERMGTSIDLDKEAVAGIYKPTKNSSNELISTLSLTKQIPTLGLIFNLRLQNFWFRHFNRHGFDIYPIGYIDQNFHRVYLDEEQRKDIRWTYIRLKDSEPVNISQPIIIPNCHLRVSKEIGKKLRLSCYINNVFNYRPWIERQGDRIYFNQPPTVSMDVSYKF</sequence>
<dbReference type="AlphaFoldDB" id="A0A3S4T4B3"/>
<evidence type="ECO:0000256" key="9">
    <source>
        <dbReference type="ARBA" id="ARBA00023237"/>
    </source>
</evidence>
<keyword evidence="7 10" id="KW-0472">Membrane</keyword>
<evidence type="ECO:0000256" key="5">
    <source>
        <dbReference type="ARBA" id="ARBA00022729"/>
    </source>
</evidence>
<evidence type="ECO:0000256" key="3">
    <source>
        <dbReference type="ARBA" id="ARBA00022452"/>
    </source>
</evidence>
<evidence type="ECO:0000313" key="14">
    <source>
        <dbReference type="Proteomes" id="UP000274578"/>
    </source>
</evidence>
<dbReference type="GO" id="GO:0009279">
    <property type="term" value="C:cell outer membrane"/>
    <property type="evidence" value="ECO:0007669"/>
    <property type="project" value="UniProtKB-SubCell"/>
</dbReference>
<evidence type="ECO:0000313" key="13">
    <source>
        <dbReference type="EMBL" id="VEH16717.1"/>
    </source>
</evidence>
<dbReference type="PANTHER" id="PTHR30069">
    <property type="entry name" value="TONB-DEPENDENT OUTER MEMBRANE RECEPTOR"/>
    <property type="match status" value="1"/>
</dbReference>
<gene>
    <name evidence="13" type="ORF">NCTC13071_02757</name>
</gene>
<proteinExistence type="inferred from homology"/>
<comment type="similarity">
    <text evidence="10">Belongs to the TonB-dependent receptor family.</text>
</comment>
<dbReference type="EMBL" id="LR134384">
    <property type="protein sequence ID" value="VEH16717.1"/>
    <property type="molecule type" value="Genomic_DNA"/>
</dbReference>
<dbReference type="GO" id="GO:0044718">
    <property type="term" value="P:siderophore transmembrane transport"/>
    <property type="evidence" value="ECO:0007669"/>
    <property type="project" value="TreeGrafter"/>
</dbReference>
<dbReference type="PANTHER" id="PTHR30069:SF29">
    <property type="entry name" value="HEMOGLOBIN AND HEMOGLOBIN-HAPTOGLOBIN-BINDING PROTEIN 1-RELATED"/>
    <property type="match status" value="1"/>
</dbReference>
<evidence type="ECO:0000256" key="6">
    <source>
        <dbReference type="ARBA" id="ARBA00023077"/>
    </source>
</evidence>
<accession>A0A3S4T4B3</accession>
<evidence type="ECO:0000256" key="7">
    <source>
        <dbReference type="ARBA" id="ARBA00023136"/>
    </source>
</evidence>
<evidence type="ECO:0000256" key="1">
    <source>
        <dbReference type="ARBA" id="ARBA00004571"/>
    </source>
</evidence>
<evidence type="ECO:0000259" key="11">
    <source>
        <dbReference type="Pfam" id="PF00593"/>
    </source>
</evidence>
<dbReference type="SUPFAM" id="SSF49464">
    <property type="entry name" value="Carboxypeptidase regulatory domain-like"/>
    <property type="match status" value="1"/>
</dbReference>
<organism evidence="13 14">
    <name type="scientific">Segatella oris</name>
    <dbReference type="NCBI Taxonomy" id="28135"/>
    <lineage>
        <taxon>Bacteria</taxon>
        <taxon>Pseudomonadati</taxon>
        <taxon>Bacteroidota</taxon>
        <taxon>Bacteroidia</taxon>
        <taxon>Bacteroidales</taxon>
        <taxon>Prevotellaceae</taxon>
        <taxon>Segatella</taxon>
    </lineage>
</organism>
<evidence type="ECO:0000256" key="10">
    <source>
        <dbReference type="RuleBase" id="RU003357"/>
    </source>
</evidence>
<keyword evidence="3" id="KW-1134">Transmembrane beta strand</keyword>
<reference evidence="13 14" key="1">
    <citation type="submission" date="2018-12" db="EMBL/GenBank/DDBJ databases">
        <authorList>
            <consortium name="Pathogen Informatics"/>
        </authorList>
    </citation>
    <scope>NUCLEOTIDE SEQUENCE [LARGE SCALE GENOMIC DNA]</scope>
    <source>
        <strain evidence="13 14">NCTC13071</strain>
    </source>
</reference>
<dbReference type="InterPro" id="IPR000531">
    <property type="entry name" value="Beta-barrel_TonB"/>
</dbReference>
<keyword evidence="9" id="KW-0998">Cell outer membrane</keyword>
<dbReference type="SUPFAM" id="SSF56935">
    <property type="entry name" value="Porins"/>
    <property type="match status" value="1"/>
</dbReference>
<evidence type="ECO:0000256" key="8">
    <source>
        <dbReference type="ARBA" id="ARBA00023170"/>
    </source>
</evidence>
<feature type="domain" description="TonB-dependent receptor plug" evidence="12">
    <location>
        <begin position="141"/>
        <end position="289"/>
    </location>
</feature>
<dbReference type="Pfam" id="PF00593">
    <property type="entry name" value="TonB_dep_Rec_b-barrel"/>
    <property type="match status" value="1"/>
</dbReference>
<keyword evidence="5" id="KW-0732">Signal</keyword>
<dbReference type="InterPro" id="IPR036942">
    <property type="entry name" value="Beta-barrel_TonB_sf"/>
</dbReference>
<comment type="subcellular location">
    <subcellularLocation>
        <location evidence="1">Cell outer membrane</location>
        <topology evidence="1">Multi-pass membrane protein</topology>
    </subcellularLocation>
</comment>
<evidence type="ECO:0000256" key="4">
    <source>
        <dbReference type="ARBA" id="ARBA00022692"/>
    </source>
</evidence>